<dbReference type="EMBL" id="JAHYIQ010000006">
    <property type="protein sequence ID" value="KAK1131086.1"/>
    <property type="molecule type" value="Genomic_DNA"/>
</dbReference>
<protein>
    <submittedName>
        <fullName evidence="2">Uncharacterized protein</fullName>
    </submittedName>
</protein>
<feature type="compositionally biased region" description="Low complexity" evidence="1">
    <location>
        <begin position="41"/>
        <end position="53"/>
    </location>
</feature>
<sequence length="167" mass="16837">MSRLSNLIATVVSSLSKNSGPGSKSDLTSLVKAVVAGSIAGTSAGSSGSSSSGGHKDTYGAPTSYGNSYRGSPRPNGYPKPPVHSNSDQLGSSINEILNAIFKVVASLANAISTVLNASSKTFTETGSPSVAYGAPPKYSAPPKHGAPPRNMVPLSETISITTSEPQ</sequence>
<dbReference type="AlphaFoldDB" id="A0AA40G4S0"/>
<comment type="caution">
    <text evidence="2">The sequence shown here is derived from an EMBL/GenBank/DDBJ whole genome shotgun (WGS) entry which is preliminary data.</text>
</comment>
<keyword evidence="3" id="KW-1185">Reference proteome</keyword>
<feature type="region of interest" description="Disordered" evidence="1">
    <location>
        <begin position="123"/>
        <end position="167"/>
    </location>
</feature>
<accession>A0AA40G4S0</accession>
<evidence type="ECO:0000256" key="1">
    <source>
        <dbReference type="SAM" id="MobiDB-lite"/>
    </source>
</evidence>
<name>A0AA40G4S0_9HYME</name>
<reference evidence="2" key="1">
    <citation type="submission" date="2021-10" db="EMBL/GenBank/DDBJ databases">
        <title>Melipona bicolor Genome sequencing and assembly.</title>
        <authorList>
            <person name="Araujo N.S."/>
            <person name="Arias M.C."/>
        </authorList>
    </citation>
    <scope>NUCLEOTIDE SEQUENCE</scope>
    <source>
        <strain evidence="2">USP_2M_L1-L4_2017</strain>
        <tissue evidence="2">Whole body</tissue>
    </source>
</reference>
<evidence type="ECO:0000313" key="2">
    <source>
        <dbReference type="EMBL" id="KAK1131086.1"/>
    </source>
</evidence>
<organism evidence="2 3">
    <name type="scientific">Melipona bicolor</name>
    <dbReference type="NCBI Taxonomy" id="60889"/>
    <lineage>
        <taxon>Eukaryota</taxon>
        <taxon>Metazoa</taxon>
        <taxon>Ecdysozoa</taxon>
        <taxon>Arthropoda</taxon>
        <taxon>Hexapoda</taxon>
        <taxon>Insecta</taxon>
        <taxon>Pterygota</taxon>
        <taxon>Neoptera</taxon>
        <taxon>Endopterygota</taxon>
        <taxon>Hymenoptera</taxon>
        <taxon>Apocrita</taxon>
        <taxon>Aculeata</taxon>
        <taxon>Apoidea</taxon>
        <taxon>Anthophila</taxon>
        <taxon>Apidae</taxon>
        <taxon>Melipona</taxon>
    </lineage>
</organism>
<feature type="region of interest" description="Disordered" evidence="1">
    <location>
        <begin position="41"/>
        <end position="90"/>
    </location>
</feature>
<feature type="compositionally biased region" description="Polar residues" evidence="1">
    <location>
        <begin position="157"/>
        <end position="167"/>
    </location>
</feature>
<dbReference type="Proteomes" id="UP001177670">
    <property type="component" value="Unassembled WGS sequence"/>
</dbReference>
<proteinExistence type="predicted"/>
<evidence type="ECO:0000313" key="3">
    <source>
        <dbReference type="Proteomes" id="UP001177670"/>
    </source>
</evidence>
<gene>
    <name evidence="2" type="ORF">K0M31_017384</name>
</gene>